<keyword evidence="4" id="KW-1185">Reference proteome</keyword>
<organism evidence="3 4">
    <name type="scientific">Eilatimonas milleporae</name>
    <dbReference type="NCBI Taxonomy" id="911205"/>
    <lineage>
        <taxon>Bacteria</taxon>
        <taxon>Pseudomonadati</taxon>
        <taxon>Pseudomonadota</taxon>
        <taxon>Alphaproteobacteria</taxon>
        <taxon>Kordiimonadales</taxon>
        <taxon>Kordiimonadaceae</taxon>
        <taxon>Eilatimonas</taxon>
    </lineage>
</organism>
<dbReference type="CDD" id="cd00093">
    <property type="entry name" value="HTH_XRE"/>
    <property type="match status" value="1"/>
</dbReference>
<dbReference type="Proteomes" id="UP000271227">
    <property type="component" value="Unassembled WGS sequence"/>
</dbReference>
<sequence length="117" mass="13303">MMHNINFSAASTEAIIQALCKRLEEIRLSRNISQTDLAEEAGISRSTMTRLADGQKVSLDSFVRVMRALQLTDHLAALLPDPGVRPVERLRFEGAERRRASRKRHENSQWSWGDEEA</sequence>
<dbReference type="InParanoid" id="A0A3M0CDA3"/>
<dbReference type="RefSeq" id="WP_121939228.1">
    <property type="nucleotide sequence ID" value="NZ_REFR01000012.1"/>
</dbReference>
<reference evidence="3 4" key="1">
    <citation type="submission" date="2018-10" db="EMBL/GenBank/DDBJ databases">
        <title>Genomic Encyclopedia of Archaeal and Bacterial Type Strains, Phase II (KMG-II): from individual species to whole genera.</title>
        <authorList>
            <person name="Goeker M."/>
        </authorList>
    </citation>
    <scope>NUCLEOTIDE SEQUENCE [LARGE SCALE GENOMIC DNA]</scope>
    <source>
        <strain evidence="3 4">DSM 25217</strain>
    </source>
</reference>
<dbReference type="OrthoDB" id="3034420at2"/>
<proteinExistence type="predicted"/>
<feature type="domain" description="HTH cro/C1-type" evidence="2">
    <location>
        <begin position="23"/>
        <end position="75"/>
    </location>
</feature>
<protein>
    <submittedName>
        <fullName evidence="3">Cro/C1-type helix-turn-helix DNA-binding protein</fullName>
    </submittedName>
</protein>
<evidence type="ECO:0000313" key="3">
    <source>
        <dbReference type="EMBL" id="RMB04979.1"/>
    </source>
</evidence>
<dbReference type="SUPFAM" id="SSF47413">
    <property type="entry name" value="lambda repressor-like DNA-binding domains"/>
    <property type="match status" value="1"/>
</dbReference>
<dbReference type="AlphaFoldDB" id="A0A3M0CDA3"/>
<keyword evidence="3" id="KW-0238">DNA-binding</keyword>
<evidence type="ECO:0000256" key="1">
    <source>
        <dbReference type="SAM" id="MobiDB-lite"/>
    </source>
</evidence>
<dbReference type="PROSITE" id="PS50943">
    <property type="entry name" value="HTH_CROC1"/>
    <property type="match status" value="1"/>
</dbReference>
<dbReference type="GO" id="GO:0003677">
    <property type="term" value="F:DNA binding"/>
    <property type="evidence" value="ECO:0007669"/>
    <property type="project" value="UniProtKB-KW"/>
</dbReference>
<name>A0A3M0CDA3_9PROT</name>
<evidence type="ECO:0000259" key="2">
    <source>
        <dbReference type="PROSITE" id="PS50943"/>
    </source>
</evidence>
<feature type="region of interest" description="Disordered" evidence="1">
    <location>
        <begin position="95"/>
        <end position="117"/>
    </location>
</feature>
<evidence type="ECO:0000313" key="4">
    <source>
        <dbReference type="Proteomes" id="UP000271227"/>
    </source>
</evidence>
<dbReference type="SMART" id="SM00530">
    <property type="entry name" value="HTH_XRE"/>
    <property type="match status" value="1"/>
</dbReference>
<dbReference type="Gene3D" id="1.10.260.40">
    <property type="entry name" value="lambda repressor-like DNA-binding domains"/>
    <property type="match status" value="1"/>
</dbReference>
<accession>A0A3M0CDA3</accession>
<dbReference type="InterPro" id="IPR010982">
    <property type="entry name" value="Lambda_DNA-bd_dom_sf"/>
</dbReference>
<dbReference type="InterPro" id="IPR001387">
    <property type="entry name" value="Cro/C1-type_HTH"/>
</dbReference>
<comment type="caution">
    <text evidence="3">The sequence shown here is derived from an EMBL/GenBank/DDBJ whole genome shotgun (WGS) entry which is preliminary data.</text>
</comment>
<gene>
    <name evidence="3" type="ORF">BXY39_2553</name>
</gene>
<dbReference type="Pfam" id="PF13560">
    <property type="entry name" value="HTH_31"/>
    <property type="match status" value="1"/>
</dbReference>
<dbReference type="EMBL" id="REFR01000012">
    <property type="protein sequence ID" value="RMB04979.1"/>
    <property type="molecule type" value="Genomic_DNA"/>
</dbReference>